<evidence type="ECO:0000259" key="3">
    <source>
        <dbReference type="PROSITE" id="PS51762"/>
    </source>
</evidence>
<dbReference type="RefSeq" id="WP_066619379.1">
    <property type="nucleotide sequence ID" value="NZ_JBHSYQ010000003.1"/>
</dbReference>
<dbReference type="PANTHER" id="PTHR10963">
    <property type="entry name" value="GLYCOSYL HYDROLASE-RELATED"/>
    <property type="match status" value="1"/>
</dbReference>
<dbReference type="InterPro" id="IPR026444">
    <property type="entry name" value="Secre_tail"/>
</dbReference>
<feature type="signal peptide" evidence="2">
    <location>
        <begin position="1"/>
        <end position="21"/>
    </location>
</feature>
<evidence type="ECO:0000256" key="2">
    <source>
        <dbReference type="SAM" id="SignalP"/>
    </source>
</evidence>
<dbReference type="EMBL" id="JBHSYQ010000003">
    <property type="protein sequence ID" value="MFC6997459.1"/>
    <property type="molecule type" value="Genomic_DNA"/>
</dbReference>
<keyword evidence="2" id="KW-0732">Signal</keyword>
<dbReference type="InterPro" id="IPR045829">
    <property type="entry name" value="PKD_6"/>
</dbReference>
<evidence type="ECO:0000313" key="5">
    <source>
        <dbReference type="Proteomes" id="UP001596405"/>
    </source>
</evidence>
<dbReference type="PANTHER" id="PTHR10963:SF55">
    <property type="entry name" value="GLYCOSIDE HYDROLASE FAMILY 16 PROTEIN"/>
    <property type="match status" value="1"/>
</dbReference>
<protein>
    <submittedName>
        <fullName evidence="4">Family 16 glycosylhydrolase</fullName>
    </submittedName>
</protein>
<dbReference type="PROSITE" id="PS51762">
    <property type="entry name" value="GH16_2"/>
    <property type="match status" value="1"/>
</dbReference>
<dbReference type="Gene3D" id="2.60.120.200">
    <property type="match status" value="1"/>
</dbReference>
<proteinExistence type="inferred from homology"/>
<dbReference type="SUPFAM" id="SSF49899">
    <property type="entry name" value="Concanavalin A-like lectins/glucanases"/>
    <property type="match status" value="1"/>
</dbReference>
<comment type="similarity">
    <text evidence="1">Belongs to the glycosyl hydrolase 16 family.</text>
</comment>
<reference evidence="5" key="1">
    <citation type="journal article" date="2019" name="Int. J. Syst. Evol. Microbiol.">
        <title>The Global Catalogue of Microorganisms (GCM) 10K type strain sequencing project: providing services to taxonomists for standard genome sequencing and annotation.</title>
        <authorList>
            <consortium name="The Broad Institute Genomics Platform"/>
            <consortium name="The Broad Institute Genome Sequencing Center for Infectious Disease"/>
            <person name="Wu L."/>
            <person name="Ma J."/>
        </authorList>
    </citation>
    <scope>NUCLEOTIDE SEQUENCE [LARGE SCALE GENOMIC DNA]</scope>
    <source>
        <strain evidence="5">CGMCC 4.7393</strain>
    </source>
</reference>
<accession>A0ABW2DI01</accession>
<organism evidence="4 5">
    <name type="scientific">Rufibacter roseus</name>
    <dbReference type="NCBI Taxonomy" id="1567108"/>
    <lineage>
        <taxon>Bacteria</taxon>
        <taxon>Pseudomonadati</taxon>
        <taxon>Bacteroidota</taxon>
        <taxon>Cytophagia</taxon>
        <taxon>Cytophagales</taxon>
        <taxon>Hymenobacteraceae</taxon>
        <taxon>Rufibacter</taxon>
    </lineage>
</organism>
<gene>
    <name evidence="4" type="ORF">ACFQHR_07480</name>
</gene>
<dbReference type="NCBIfam" id="TIGR04183">
    <property type="entry name" value="Por_Secre_tail"/>
    <property type="match status" value="1"/>
</dbReference>
<dbReference type="Pfam" id="PF19408">
    <property type="entry name" value="PKD_6"/>
    <property type="match status" value="1"/>
</dbReference>
<dbReference type="Proteomes" id="UP001596405">
    <property type="component" value="Unassembled WGS sequence"/>
</dbReference>
<feature type="chain" id="PRO_5046242980" evidence="2">
    <location>
        <begin position="22"/>
        <end position="703"/>
    </location>
</feature>
<keyword evidence="5" id="KW-1185">Reference proteome</keyword>
<dbReference type="InterPro" id="IPR000757">
    <property type="entry name" value="Beta-glucanase-like"/>
</dbReference>
<sequence>MSRIIYLVLCLGLLCPLGGVAQNGAYNELVWSDEFEEEGAINSTWWNFDLGNGNNGWGNRELQSYTNQLANVRQTGGKLIIEAIKQNGNWTSGRVKTQGKFDFTYGRVEWRAKLAPGVGTWPALWLLGSNISTVGWPACGEIDVMEYIDRLPGKVQAALHTPSSYGNTQNIGSTTVPDATTAFHIYAAEWSEHDIKFYVDNTLYYTYAPTVKDARTWPFDKAQFLIMNIAVGGNMGSEPSLETNGQKNGVDPNLTSTRMEVDYVRVYQQFKELHLSGPQFVNPSAQNVTFKASRLANATYTWTLPSGATIVSGNNSPEIVVNWGKKSGQVKVQMQHNGQTFTKILEVKTKMLPSGSSFLIEGFNPFPASQLTPNAGTFEMSQHQDALKVNFHVTSPSSLPHILYELESPLDMTGYPVFTTSVKTLNKSRTVSLRLDLLDAAGKVTGSNQVFNLSPLIDDGEYYTYHFNYQNLFGSGSGQVDPANISKIRLLVNYGFLGSSGQDSIWVDHFSVLPALPTTPNRASHVAAAMAASGVTLSWRDNAANEQGFKVYRSTQPYSNYSEIASLSANNTSFTDPAGTRESFYKVQAYNSNGTASFSNIGTVGGVMTGGSEEWLAQQIVLSPNPVQQEFSLALPSGVKVKSIRLYGVNGQEVPLQISMEFALKTVAEVRLPTPLADGLYFCRIQTENNLLVKRLLVQNFNL</sequence>
<dbReference type="InterPro" id="IPR013320">
    <property type="entry name" value="ConA-like_dom_sf"/>
</dbReference>
<comment type="caution">
    <text evidence="4">The sequence shown here is derived from an EMBL/GenBank/DDBJ whole genome shotgun (WGS) entry which is preliminary data.</text>
</comment>
<dbReference type="Gene3D" id="2.60.40.10">
    <property type="entry name" value="Immunoglobulins"/>
    <property type="match status" value="1"/>
</dbReference>
<dbReference type="InterPro" id="IPR013783">
    <property type="entry name" value="Ig-like_fold"/>
</dbReference>
<dbReference type="CDD" id="cd08023">
    <property type="entry name" value="GH16_laminarinase_like"/>
    <property type="match status" value="1"/>
</dbReference>
<name>A0ABW2DI01_9BACT</name>
<dbReference type="InterPro" id="IPR050546">
    <property type="entry name" value="Glycosyl_Hydrlase_16"/>
</dbReference>
<evidence type="ECO:0000256" key="1">
    <source>
        <dbReference type="ARBA" id="ARBA00006865"/>
    </source>
</evidence>
<feature type="domain" description="GH16" evidence="3">
    <location>
        <begin position="20"/>
        <end position="272"/>
    </location>
</feature>
<evidence type="ECO:0000313" key="4">
    <source>
        <dbReference type="EMBL" id="MFC6997459.1"/>
    </source>
</evidence>
<dbReference type="Pfam" id="PF00722">
    <property type="entry name" value="Glyco_hydro_16"/>
    <property type="match status" value="1"/>
</dbReference>